<dbReference type="AlphaFoldDB" id="A0AAV7UU69"/>
<dbReference type="EMBL" id="JANPWB010000004">
    <property type="protein sequence ID" value="KAJ1191921.1"/>
    <property type="molecule type" value="Genomic_DNA"/>
</dbReference>
<accession>A0AAV7UU69</accession>
<proteinExistence type="predicted"/>
<dbReference type="Proteomes" id="UP001066276">
    <property type="component" value="Chromosome 2_2"/>
</dbReference>
<keyword evidence="2" id="KW-1185">Reference proteome</keyword>
<sequence>MSTGKLEVAWGPLGPSRECHLAGVIHNACYVLSQCPTPRFPKDFASWRSPPPAPAVPWRLQQNEQRLLRHMLLAASAHTLEPDTRLSR</sequence>
<protein>
    <submittedName>
        <fullName evidence="1">Uncharacterized protein</fullName>
    </submittedName>
</protein>
<organism evidence="1 2">
    <name type="scientific">Pleurodeles waltl</name>
    <name type="common">Iberian ribbed newt</name>
    <dbReference type="NCBI Taxonomy" id="8319"/>
    <lineage>
        <taxon>Eukaryota</taxon>
        <taxon>Metazoa</taxon>
        <taxon>Chordata</taxon>
        <taxon>Craniata</taxon>
        <taxon>Vertebrata</taxon>
        <taxon>Euteleostomi</taxon>
        <taxon>Amphibia</taxon>
        <taxon>Batrachia</taxon>
        <taxon>Caudata</taxon>
        <taxon>Salamandroidea</taxon>
        <taxon>Salamandridae</taxon>
        <taxon>Pleurodelinae</taxon>
        <taxon>Pleurodeles</taxon>
    </lineage>
</organism>
<comment type="caution">
    <text evidence="1">The sequence shown here is derived from an EMBL/GenBank/DDBJ whole genome shotgun (WGS) entry which is preliminary data.</text>
</comment>
<reference evidence="1" key="1">
    <citation type="journal article" date="2022" name="bioRxiv">
        <title>Sequencing and chromosome-scale assembly of the giantPleurodeles waltlgenome.</title>
        <authorList>
            <person name="Brown T."/>
            <person name="Elewa A."/>
            <person name="Iarovenko S."/>
            <person name="Subramanian E."/>
            <person name="Araus A.J."/>
            <person name="Petzold A."/>
            <person name="Susuki M."/>
            <person name="Suzuki K.-i.T."/>
            <person name="Hayashi T."/>
            <person name="Toyoda A."/>
            <person name="Oliveira C."/>
            <person name="Osipova E."/>
            <person name="Leigh N.D."/>
            <person name="Simon A."/>
            <person name="Yun M.H."/>
        </authorList>
    </citation>
    <scope>NUCLEOTIDE SEQUENCE</scope>
    <source>
        <strain evidence="1">20211129_DDA</strain>
        <tissue evidence="1">Liver</tissue>
    </source>
</reference>
<evidence type="ECO:0000313" key="2">
    <source>
        <dbReference type="Proteomes" id="UP001066276"/>
    </source>
</evidence>
<evidence type="ECO:0000313" key="1">
    <source>
        <dbReference type="EMBL" id="KAJ1191921.1"/>
    </source>
</evidence>
<gene>
    <name evidence="1" type="ORF">NDU88_001234</name>
</gene>
<name>A0AAV7UU69_PLEWA</name>